<dbReference type="GO" id="GO:0061630">
    <property type="term" value="F:ubiquitin protein ligase activity"/>
    <property type="evidence" value="ECO:0007669"/>
    <property type="project" value="UniProtKB-UniRule"/>
</dbReference>
<evidence type="ECO:0000256" key="11">
    <source>
        <dbReference type="RuleBase" id="RU367105"/>
    </source>
</evidence>
<evidence type="ECO:0000259" key="13">
    <source>
        <dbReference type="PROSITE" id="PS50089"/>
    </source>
</evidence>
<evidence type="ECO:0000313" key="16">
    <source>
        <dbReference type="Proteomes" id="UP000550660"/>
    </source>
</evidence>
<evidence type="ECO:0000256" key="12">
    <source>
        <dbReference type="SAM" id="MobiDB-lite"/>
    </source>
</evidence>
<dbReference type="GO" id="GO:0008270">
    <property type="term" value="F:zinc ion binding"/>
    <property type="evidence" value="ECO:0007669"/>
    <property type="project" value="UniProtKB-KW"/>
</dbReference>
<evidence type="ECO:0000256" key="10">
    <source>
        <dbReference type="PROSITE-ProRule" id="PRU00175"/>
    </source>
</evidence>
<keyword evidence="16" id="KW-1185">Reference proteome</keyword>
<evidence type="ECO:0000256" key="1">
    <source>
        <dbReference type="ARBA" id="ARBA00000900"/>
    </source>
</evidence>
<comment type="pathway">
    <text evidence="2 11">Protein modification; protein ubiquitination.</text>
</comment>
<dbReference type="CDD" id="cd09633">
    <property type="entry name" value="Deltex_C"/>
    <property type="match status" value="1"/>
</dbReference>
<dbReference type="SUPFAM" id="SSF117839">
    <property type="entry name" value="WWE domain"/>
    <property type="match status" value="2"/>
</dbReference>
<evidence type="ECO:0000256" key="2">
    <source>
        <dbReference type="ARBA" id="ARBA00004906"/>
    </source>
</evidence>
<keyword evidence="4 11" id="KW-0808">Transferase</keyword>
<evidence type="ECO:0000256" key="4">
    <source>
        <dbReference type="ARBA" id="ARBA00022679"/>
    </source>
</evidence>
<dbReference type="EMBL" id="VXAG01000913">
    <property type="protein sequence ID" value="NXJ82063.1"/>
    <property type="molecule type" value="Genomic_DNA"/>
</dbReference>
<dbReference type="InterPro" id="IPR018123">
    <property type="entry name" value="WWE-dom_subgr"/>
</dbReference>
<dbReference type="Proteomes" id="UP000550660">
    <property type="component" value="Unassembled WGS sequence"/>
</dbReference>
<evidence type="ECO:0000256" key="6">
    <source>
        <dbReference type="ARBA" id="ARBA00022737"/>
    </source>
</evidence>
<feature type="domain" description="WWE" evidence="14">
    <location>
        <begin position="16"/>
        <end position="105"/>
    </location>
</feature>
<dbReference type="EC" id="2.3.2.27" evidence="11"/>
<dbReference type="SMART" id="SM00678">
    <property type="entry name" value="WWE"/>
    <property type="match status" value="2"/>
</dbReference>
<evidence type="ECO:0000256" key="8">
    <source>
        <dbReference type="ARBA" id="ARBA00022833"/>
    </source>
</evidence>
<organism evidence="15 16">
    <name type="scientific">Trogon melanurus</name>
    <name type="common">Black-tailed trogon</name>
    <dbReference type="NCBI Taxonomy" id="56311"/>
    <lineage>
        <taxon>Eukaryota</taxon>
        <taxon>Metazoa</taxon>
        <taxon>Chordata</taxon>
        <taxon>Craniata</taxon>
        <taxon>Vertebrata</taxon>
        <taxon>Euteleostomi</taxon>
        <taxon>Archelosauria</taxon>
        <taxon>Archosauria</taxon>
        <taxon>Dinosauria</taxon>
        <taxon>Saurischia</taxon>
        <taxon>Theropoda</taxon>
        <taxon>Coelurosauria</taxon>
        <taxon>Aves</taxon>
        <taxon>Neognathae</taxon>
        <taxon>Neoaves</taxon>
        <taxon>Telluraves</taxon>
        <taxon>Coraciimorphae</taxon>
        <taxon>Trogoniformes</taxon>
        <taxon>Trogonidae</taxon>
        <taxon>Trogon</taxon>
    </lineage>
</organism>
<feature type="region of interest" description="Disordered" evidence="12">
    <location>
        <begin position="1"/>
        <end position="24"/>
    </location>
</feature>
<dbReference type="InterPro" id="IPR039399">
    <property type="entry name" value="Deltex_C_sf"/>
</dbReference>
<reference evidence="15 16" key="1">
    <citation type="submission" date="2019-09" db="EMBL/GenBank/DDBJ databases">
        <title>Bird 10,000 Genomes (B10K) Project - Family phase.</title>
        <authorList>
            <person name="Zhang G."/>
        </authorList>
    </citation>
    <scope>NUCLEOTIDE SEQUENCE [LARGE SCALE GENOMIC DNA]</scope>
    <source>
        <strain evidence="15">B10K-DU-007-40</strain>
        <tissue evidence="15">Mixed tissue sample</tissue>
    </source>
</reference>
<evidence type="ECO:0000313" key="15">
    <source>
        <dbReference type="EMBL" id="NXJ82063.1"/>
    </source>
</evidence>
<dbReference type="AlphaFoldDB" id="A0A7L0EGH8"/>
<dbReference type="SUPFAM" id="SSF57850">
    <property type="entry name" value="RING/U-box"/>
    <property type="match status" value="1"/>
</dbReference>
<evidence type="ECO:0000256" key="5">
    <source>
        <dbReference type="ARBA" id="ARBA00022723"/>
    </source>
</evidence>
<dbReference type="InterPro" id="IPR004170">
    <property type="entry name" value="WWE_dom"/>
</dbReference>
<comment type="catalytic activity">
    <reaction evidence="1 11">
        <text>S-ubiquitinyl-[E2 ubiquitin-conjugating enzyme]-L-cysteine + [acceptor protein]-L-lysine = [E2 ubiquitin-conjugating enzyme]-L-cysteine + N(6)-ubiquitinyl-[acceptor protein]-L-lysine.</text>
        <dbReference type="EC" id="2.3.2.27"/>
    </reaction>
</comment>
<dbReference type="Gene3D" id="3.30.720.50">
    <property type="match status" value="2"/>
</dbReference>
<keyword evidence="7 10" id="KW-0863">Zinc-finger</keyword>
<evidence type="ECO:0000259" key="14">
    <source>
        <dbReference type="PROSITE" id="PS50918"/>
    </source>
</evidence>
<feature type="compositionally biased region" description="Gly residues" evidence="12">
    <location>
        <begin position="1"/>
        <end position="11"/>
    </location>
</feature>
<dbReference type="GO" id="GO:0007219">
    <property type="term" value="P:Notch signaling pathway"/>
    <property type="evidence" value="ECO:0007669"/>
    <property type="project" value="UniProtKB-KW"/>
</dbReference>
<dbReference type="SMART" id="SM00184">
    <property type="entry name" value="RING"/>
    <property type="match status" value="1"/>
</dbReference>
<dbReference type="CDD" id="cd16672">
    <property type="entry name" value="RING-H2_DTX2"/>
    <property type="match status" value="1"/>
</dbReference>
<dbReference type="UniPathway" id="UPA00143"/>
<dbReference type="InterPro" id="IPR039398">
    <property type="entry name" value="Deltex_fam"/>
</dbReference>
<dbReference type="PANTHER" id="PTHR12622">
    <property type="entry name" value="DELTEX-RELATED"/>
    <property type="match status" value="1"/>
</dbReference>
<dbReference type="FunFam" id="3.30.40.10:FF:000097">
    <property type="entry name" value="E3 ubiquitin-protein ligase DTX4"/>
    <property type="match status" value="1"/>
</dbReference>
<proteinExistence type="inferred from homology"/>
<evidence type="ECO:0000256" key="3">
    <source>
        <dbReference type="ARBA" id="ARBA00009413"/>
    </source>
</evidence>
<dbReference type="GO" id="GO:0016874">
    <property type="term" value="F:ligase activity"/>
    <property type="evidence" value="ECO:0007669"/>
    <property type="project" value="UniProtKB-KW"/>
</dbReference>
<dbReference type="Pfam" id="PF02825">
    <property type="entry name" value="WWE"/>
    <property type="match status" value="2"/>
</dbReference>
<dbReference type="Gene3D" id="3.30.390.130">
    <property type="match status" value="1"/>
</dbReference>
<feature type="region of interest" description="Disordered" evidence="12">
    <location>
        <begin position="331"/>
        <end position="362"/>
    </location>
</feature>
<comment type="similarity">
    <text evidence="3 11">Belongs to the Deltex family.</text>
</comment>
<feature type="domain" description="RING-type" evidence="13">
    <location>
        <begin position="383"/>
        <end position="444"/>
    </location>
</feature>
<dbReference type="Pfam" id="PF00097">
    <property type="entry name" value="zf-C3HC4"/>
    <property type="match status" value="1"/>
</dbReference>
<dbReference type="FunFam" id="3.30.390.130:FF:000001">
    <property type="entry name" value="Probable E3 ubiquitin-protein ligase DTX3"/>
    <property type="match status" value="1"/>
</dbReference>
<comment type="subcellular location">
    <subcellularLocation>
        <location evidence="11">Cytoplasm</location>
    </subcellularLocation>
</comment>
<name>A0A7L0EGH8_TROML</name>
<keyword evidence="15" id="KW-0436">Ligase</keyword>
<dbReference type="InterPro" id="IPR039396">
    <property type="entry name" value="Deltex_C"/>
</dbReference>
<keyword evidence="11" id="KW-0963">Cytoplasm</keyword>
<feature type="domain" description="WWE" evidence="14">
    <location>
        <begin position="106"/>
        <end position="182"/>
    </location>
</feature>
<gene>
    <name evidence="15" type="primary">Dtx2</name>
    <name evidence="15" type="ORF">TROMEL_R02099</name>
</gene>
<dbReference type="InterPro" id="IPR037197">
    <property type="entry name" value="WWE_dom_sf"/>
</dbReference>
<sequence>MAAAQGAGGSSAGPSGTLGPASGSPAVAVWEWQDEFGRWRPYRGNVCSYIEQVFQASQKGWRSGSGHGSGIPLGHVDPALAPYVIDIPSLTQFRQDTGTMRAIRRHLFPGDSAAGQGIVWEWQNDEGGWSPYEMKVCVFLEQARATNHQRVDLGPLGYNYDVDFATQVQTNKTTRFRRSVRRRLDAPYPVSASPAPLHTAGGACSCQQCWLNAGTGPITTRYRHSMSNFPNSSATAQVPGRTVLASSSGVGFVPYNKPTLSGARSTPRLNAQSTLALPYAGGPGMGPSASNGVRVVLNAVLPVVSPLMLVPAVGVTAVLMSAAGLPVHLAPAPQPASAQKATKKHSSVKEGRKVSKKAAPTEPEAVVKKYLEEVKDTPSDEDCIICMEKLSSPSGYGDTCESSTIKAETVGRLANCQHSFHMLCVLAMYSNGNKDGSLQCPSCKTIYGEKTGTQPKGKMEVSTLPQSLPGHRDCGTIQIVYHISRGIQGPEHPSPGMPYTARGFPRYCYLPDNEKGRKVLELLRVAWKRRLIFTVGTSNTTGESDTVVWNEIHHKTEMDTNLSGHGYPDPNYLDNVLAELAAQGVTEDCLRQ</sequence>
<feature type="non-terminal residue" evidence="15">
    <location>
        <position position="1"/>
    </location>
</feature>
<dbReference type="InterPro" id="IPR001841">
    <property type="entry name" value="Znf_RING"/>
</dbReference>
<keyword evidence="5 11" id="KW-0479">Metal-binding</keyword>
<dbReference type="InterPro" id="IPR013083">
    <property type="entry name" value="Znf_RING/FYVE/PHD"/>
</dbReference>
<keyword evidence="9" id="KW-0914">Notch signaling pathway</keyword>
<dbReference type="GO" id="GO:0016567">
    <property type="term" value="P:protein ubiquitination"/>
    <property type="evidence" value="ECO:0007669"/>
    <property type="project" value="UniProtKB-UniRule"/>
</dbReference>
<evidence type="ECO:0000256" key="7">
    <source>
        <dbReference type="ARBA" id="ARBA00022771"/>
    </source>
</evidence>
<accession>A0A7L0EGH8</accession>
<dbReference type="PROSITE" id="PS50918">
    <property type="entry name" value="WWE"/>
    <property type="match status" value="2"/>
</dbReference>
<dbReference type="Pfam" id="PF18102">
    <property type="entry name" value="DTC"/>
    <property type="match status" value="1"/>
</dbReference>
<dbReference type="OrthoDB" id="2449614at2759"/>
<dbReference type="PROSITE" id="PS50089">
    <property type="entry name" value="ZF_RING_2"/>
    <property type="match status" value="1"/>
</dbReference>
<comment type="caution">
    <text evidence="15">The sequence shown here is derived from an EMBL/GenBank/DDBJ whole genome shotgun (WGS) entry which is preliminary data.</text>
</comment>
<keyword evidence="6" id="KW-0677">Repeat</keyword>
<feature type="compositionally biased region" description="Low complexity" evidence="12">
    <location>
        <begin position="12"/>
        <end position="24"/>
    </location>
</feature>
<protein>
    <recommendedName>
        <fullName evidence="11">E3 ubiquitin-protein ligase</fullName>
        <ecNumber evidence="11">2.3.2.27</ecNumber>
    </recommendedName>
</protein>
<dbReference type="Gene3D" id="3.30.40.10">
    <property type="entry name" value="Zinc/RING finger domain, C3HC4 (zinc finger)"/>
    <property type="match status" value="1"/>
</dbReference>
<evidence type="ECO:0000256" key="9">
    <source>
        <dbReference type="ARBA" id="ARBA00022976"/>
    </source>
</evidence>
<dbReference type="InterPro" id="IPR018957">
    <property type="entry name" value="Znf_C3HC4_RING-type"/>
</dbReference>
<feature type="non-terminal residue" evidence="15">
    <location>
        <position position="592"/>
    </location>
</feature>
<keyword evidence="8 11" id="KW-0862">Zinc</keyword>
<dbReference type="GO" id="GO:0005737">
    <property type="term" value="C:cytoplasm"/>
    <property type="evidence" value="ECO:0007669"/>
    <property type="project" value="UniProtKB-SubCell"/>
</dbReference>